<dbReference type="EMBL" id="CP016428">
    <property type="protein sequence ID" value="ANW05458.1"/>
    <property type="molecule type" value="Genomic_DNA"/>
</dbReference>
<sequence>MAPTDDDAALLTLEVQFDGLITELLAAQEANCDSLIFPDERSPVQDSSQCGIDAESDHETRMKEVEAILARLYPIEQAIIQTPACTVAGLGVKARHAAYVMSQYWEGSIEGMDWHARTVRLLIESVCDVAHASLPLKARRV</sequence>
<gene>
    <name evidence="1" type="ORF">LMTR13_10305</name>
</gene>
<dbReference type="AlphaFoldDB" id="A0A1B1US34"/>
<keyword evidence="2" id="KW-1185">Reference proteome</keyword>
<proteinExistence type="predicted"/>
<dbReference type="Proteomes" id="UP000092839">
    <property type="component" value="Chromosome"/>
</dbReference>
<dbReference type="KEGG" id="bic:LMTR13_10305"/>
<name>A0A1B1US34_9BRAD</name>
<protein>
    <submittedName>
        <fullName evidence="1">Uncharacterized protein</fullName>
    </submittedName>
</protein>
<accession>A0A1B1US34</accession>
<organism evidence="1 2">
    <name type="scientific">Bradyrhizobium icense</name>
    <dbReference type="NCBI Taxonomy" id="1274631"/>
    <lineage>
        <taxon>Bacteria</taxon>
        <taxon>Pseudomonadati</taxon>
        <taxon>Pseudomonadota</taxon>
        <taxon>Alphaproteobacteria</taxon>
        <taxon>Hyphomicrobiales</taxon>
        <taxon>Nitrobacteraceae</taxon>
        <taxon>Bradyrhizobium</taxon>
    </lineage>
</organism>
<reference evidence="1 2" key="1">
    <citation type="submission" date="2016-07" db="EMBL/GenBank/DDBJ databases">
        <title>Complete genome sequence of Bradyrhizobium icense LMTR 13T, a potential inoculant strain isolated from lima bean (Phaseolus lunatus) in Peru.</title>
        <authorList>
            <person name="Ormeno-Orrillo E."/>
            <person name="Duran D."/>
            <person name="Rogel M.A."/>
            <person name="Rey L."/>
            <person name="Imperial J."/>
            <person name="Ruiz-Argueso T."/>
            <person name="Martinez-Romero E."/>
        </authorList>
    </citation>
    <scope>NUCLEOTIDE SEQUENCE [LARGE SCALE GENOMIC DNA]</scope>
    <source>
        <strain evidence="1 2">LMTR 13</strain>
    </source>
</reference>
<evidence type="ECO:0000313" key="1">
    <source>
        <dbReference type="EMBL" id="ANW05458.1"/>
    </source>
</evidence>
<evidence type="ECO:0000313" key="2">
    <source>
        <dbReference type="Proteomes" id="UP000092839"/>
    </source>
</evidence>